<dbReference type="InterPro" id="IPR050220">
    <property type="entry name" value="Type_II_DNA_Topoisomerases"/>
</dbReference>
<comment type="caution">
    <text evidence="12">The sequence shown here is derived from an EMBL/GenBank/DDBJ whole genome shotgun (WGS) entry which is preliminary data.</text>
</comment>
<dbReference type="NCBIfam" id="NF004043">
    <property type="entry name" value="PRK05560.1"/>
    <property type="match status" value="1"/>
</dbReference>
<dbReference type="AlphaFoldDB" id="A0A9D2FFG2"/>
<keyword evidence="8" id="KW-0963">Cytoplasm</keyword>
<dbReference type="InterPro" id="IPR035516">
    <property type="entry name" value="Gyrase/topoIV_suA_C"/>
</dbReference>
<dbReference type="SUPFAM" id="SSF56719">
    <property type="entry name" value="Type II DNA topoisomerase"/>
    <property type="match status" value="1"/>
</dbReference>
<feature type="region of interest" description="Disordered" evidence="10">
    <location>
        <begin position="814"/>
        <end position="864"/>
    </location>
</feature>
<comment type="subunit">
    <text evidence="8">Heterotetramer, composed of two GyrA and two GyrB chains. In the heterotetramer, GyrA contains the active site tyrosine that forms a transient covalent intermediate with DNA, while GyrB binds cofactors and catalyzes ATP hydrolysis.</text>
</comment>
<comment type="subcellular location">
    <subcellularLocation>
        <location evidence="8">Cytoplasm</location>
    </subcellularLocation>
</comment>
<dbReference type="GO" id="GO:0009330">
    <property type="term" value="C:DNA topoisomerase type II (double strand cut, ATP-hydrolyzing) complex"/>
    <property type="evidence" value="ECO:0007669"/>
    <property type="project" value="TreeGrafter"/>
</dbReference>
<dbReference type="GO" id="GO:0006265">
    <property type="term" value="P:DNA topological change"/>
    <property type="evidence" value="ECO:0007669"/>
    <property type="project" value="UniProtKB-UniRule"/>
</dbReference>
<sequence length="864" mass="96112">MEEDYVMIPGTGNKKIIRDVKKEIETAFLDYSMSVIVSRALPDVRDGLKPVHRRILFTMHERGNDPAHPYRKSADTVGAVLGSYHPHGDASVYDAMVRLAQDFSMRYPLVDGQGNFGSVDGDPPAAYRYTEARMSRMAVEMLTDIDKDTVDWDPNYDDTKKEPQVLPCRFPNLLVNGSQGIAVGMATNIPPHNLGEVIDGCIAYIDNPDIDLAGLMEYIKGPDFPTAGIIMGRSGIRAAYATGRGKITLRGRAVIEEKKNGRFQIVVTEIPYMVNKARLIENIAELVKDKRVDGISDLNDETNRKGMRIVIGLRRDANPQVVLNQLYRYTQLQDTVGVNMLAIDHKVPKVLTLKQMIAKYVEFQDEVIRRRTSYDLKKAQERAHILEGLKKATDIVDELIATIRACKGGMAEAKAAIMERFGFDDPQADAIVKLQLGRLAGLEILKIEEELSGLRAKIEDWQGVLADDSRVLSIVKEELQEIRRRFADPRRTEIETVTGEVDIEDLITEEQCVYTLTEAGYVKRQPKAIYQAQHRGGRGILGMTRKEEDIVQEMFVGSTHDYVLFVTDRGRLFRIKGYTIAEGSRTSKGAHIVNLLQLAEGEKVTNMLRQSTRDDRGEEGYVTMVTRQGLIKRTPLSQYANIRKSGLIAIALNEGDSIAWTRLTSGNDTLIAATRNGQAIRFYESDARPMGRGGHGVRAIRLEEGDEVVGVSICREGATVLTVTEQGKGRRTRIEDYRLTGRGGKGVRNYDAAKDKVAGIKIVDDTDDVLLSSQEGVIIRMHAEDINIQSRYGSGVRVMRLGETDRVTVVARTDHDDQAETAKPEMEAGDAEPTAEEVAALEAAEEAQEAAEEAARPDSEETEE</sequence>
<comment type="function">
    <text evidence="8">A type II topoisomerase that negatively supercoils closed circular double-stranded (ds) DNA in an ATP-dependent manner to modulate DNA topology and maintain chromosomes in an underwound state. Negative supercoiling favors strand separation, and DNA replication, transcription, recombination and repair, all of which involve strand separation. Also able to catalyze the interconversion of other topological isomers of dsDNA rings, including catenanes and knotted rings. Type II topoisomerases break and join 2 DNA strands simultaneously in an ATP-dependent manner.</text>
</comment>
<evidence type="ECO:0000256" key="6">
    <source>
        <dbReference type="ARBA" id="ARBA00023125"/>
    </source>
</evidence>
<dbReference type="Gene3D" id="1.10.268.10">
    <property type="entry name" value="Topoisomerase, domain 3"/>
    <property type="match status" value="1"/>
</dbReference>
<feature type="compositionally biased region" description="Acidic residues" evidence="10">
    <location>
        <begin position="843"/>
        <end position="852"/>
    </location>
</feature>
<dbReference type="Gene3D" id="3.30.1360.40">
    <property type="match status" value="1"/>
</dbReference>
<evidence type="ECO:0000256" key="8">
    <source>
        <dbReference type="HAMAP-Rule" id="MF_01897"/>
    </source>
</evidence>
<reference evidence="12" key="1">
    <citation type="journal article" date="2021" name="PeerJ">
        <title>Extensive microbial diversity within the chicken gut microbiome revealed by metagenomics and culture.</title>
        <authorList>
            <person name="Gilroy R."/>
            <person name="Ravi A."/>
            <person name="Getino M."/>
            <person name="Pursley I."/>
            <person name="Horton D.L."/>
            <person name="Alikhan N.F."/>
            <person name="Baker D."/>
            <person name="Gharbi K."/>
            <person name="Hall N."/>
            <person name="Watson M."/>
            <person name="Adriaenssens E.M."/>
            <person name="Foster-Nyarko E."/>
            <person name="Jarju S."/>
            <person name="Secka A."/>
            <person name="Antonio M."/>
            <person name="Oren A."/>
            <person name="Chaudhuri R.R."/>
            <person name="La Ragione R."/>
            <person name="Hildebrand F."/>
            <person name="Pallen M.J."/>
        </authorList>
    </citation>
    <scope>NUCLEOTIDE SEQUENCE</scope>
    <source>
        <strain evidence="12">ChiBcec16-3735</strain>
    </source>
</reference>
<dbReference type="Pfam" id="PF03989">
    <property type="entry name" value="DNA_gyraseA_C"/>
    <property type="match status" value="6"/>
</dbReference>
<comment type="catalytic activity">
    <reaction evidence="1 8 9">
        <text>ATP-dependent breakage, passage and rejoining of double-stranded DNA.</text>
        <dbReference type="EC" id="5.6.2.2"/>
    </reaction>
</comment>
<evidence type="ECO:0000256" key="2">
    <source>
        <dbReference type="ARBA" id="ARBA00008263"/>
    </source>
</evidence>
<gene>
    <name evidence="8 12" type="primary">gyrA</name>
    <name evidence="12" type="ORF">H9725_02130</name>
</gene>
<dbReference type="GO" id="GO:0006261">
    <property type="term" value="P:DNA-templated DNA replication"/>
    <property type="evidence" value="ECO:0007669"/>
    <property type="project" value="UniProtKB-UniRule"/>
</dbReference>
<feature type="compositionally biased region" description="Basic and acidic residues" evidence="10">
    <location>
        <begin position="853"/>
        <end position="864"/>
    </location>
</feature>
<keyword evidence="3 8" id="KW-0547">Nucleotide-binding</keyword>
<keyword evidence="7 8" id="KW-0413">Isomerase</keyword>
<protein>
    <recommendedName>
        <fullName evidence="8">DNA gyrase subunit A</fullName>
        <ecNumber evidence="8">5.6.2.2</ecNumber>
    </recommendedName>
</protein>
<dbReference type="NCBIfam" id="TIGR01063">
    <property type="entry name" value="gyrA"/>
    <property type="match status" value="1"/>
</dbReference>
<dbReference type="NCBIfam" id="NF004044">
    <property type="entry name" value="PRK05561.1"/>
    <property type="match status" value="1"/>
</dbReference>
<evidence type="ECO:0000256" key="9">
    <source>
        <dbReference type="PROSITE-ProRule" id="PRU01384"/>
    </source>
</evidence>
<keyword evidence="6 8" id="KW-0238">DNA-binding</keyword>
<dbReference type="Pfam" id="PF00521">
    <property type="entry name" value="DNA_topoisoIV"/>
    <property type="match status" value="1"/>
</dbReference>
<dbReference type="GO" id="GO:0005737">
    <property type="term" value="C:cytoplasm"/>
    <property type="evidence" value="ECO:0007669"/>
    <property type="project" value="UniProtKB-SubCell"/>
</dbReference>
<dbReference type="InterPro" id="IPR013757">
    <property type="entry name" value="Topo_IIA_A_a_sf"/>
</dbReference>
<organism evidence="12 13">
    <name type="scientific">Candidatus Faecalibacterium gallistercoris</name>
    <dbReference type="NCBI Taxonomy" id="2838579"/>
    <lineage>
        <taxon>Bacteria</taxon>
        <taxon>Bacillati</taxon>
        <taxon>Bacillota</taxon>
        <taxon>Clostridia</taxon>
        <taxon>Eubacteriales</taxon>
        <taxon>Oscillospiraceae</taxon>
        <taxon>Faecalibacterium</taxon>
    </lineage>
</organism>
<dbReference type="PANTHER" id="PTHR43493:SF5">
    <property type="entry name" value="DNA GYRASE SUBUNIT A, CHLOROPLASTIC_MITOCHONDRIAL"/>
    <property type="match status" value="1"/>
</dbReference>
<evidence type="ECO:0000313" key="13">
    <source>
        <dbReference type="Proteomes" id="UP000824065"/>
    </source>
</evidence>
<evidence type="ECO:0000256" key="5">
    <source>
        <dbReference type="ARBA" id="ARBA00023029"/>
    </source>
</evidence>
<comment type="miscellaneous">
    <text evidence="8">Few gyrases are as efficient as E.coli at forming negative supercoils. Not all organisms have 2 type II topoisomerases; in organisms with a single type II topoisomerase this enzyme also has to decatenate newly replicated chromosomes.</text>
</comment>
<evidence type="ECO:0000256" key="7">
    <source>
        <dbReference type="ARBA" id="ARBA00023235"/>
    </source>
</evidence>
<dbReference type="Gene3D" id="2.120.10.90">
    <property type="entry name" value="DNA gyrase/topoisomerase IV, subunit A, C-terminal"/>
    <property type="match status" value="1"/>
</dbReference>
<dbReference type="Proteomes" id="UP000824065">
    <property type="component" value="Unassembled WGS sequence"/>
</dbReference>
<dbReference type="FunFam" id="3.30.1360.40:FF:000002">
    <property type="entry name" value="DNA gyrase subunit A"/>
    <property type="match status" value="1"/>
</dbReference>
<dbReference type="HAMAP" id="MF_01897">
    <property type="entry name" value="GyrA"/>
    <property type="match status" value="1"/>
</dbReference>
<comment type="similarity">
    <text evidence="2 8">Belongs to the type II topoisomerase GyrA/ParC subunit family.</text>
</comment>
<name>A0A9D2FFG2_9FIRM</name>
<dbReference type="InterPro" id="IPR013758">
    <property type="entry name" value="Topo_IIA_A/C_ab"/>
</dbReference>
<dbReference type="SMART" id="SM00434">
    <property type="entry name" value="TOP4c"/>
    <property type="match status" value="1"/>
</dbReference>
<evidence type="ECO:0000256" key="10">
    <source>
        <dbReference type="SAM" id="MobiDB-lite"/>
    </source>
</evidence>
<dbReference type="GO" id="GO:0005694">
    <property type="term" value="C:chromosome"/>
    <property type="evidence" value="ECO:0007669"/>
    <property type="project" value="InterPro"/>
</dbReference>
<evidence type="ECO:0000256" key="4">
    <source>
        <dbReference type="ARBA" id="ARBA00022840"/>
    </source>
</evidence>
<dbReference type="GO" id="GO:0003677">
    <property type="term" value="F:DNA binding"/>
    <property type="evidence" value="ECO:0007669"/>
    <property type="project" value="UniProtKB-UniRule"/>
</dbReference>
<dbReference type="GO" id="GO:0005524">
    <property type="term" value="F:ATP binding"/>
    <property type="evidence" value="ECO:0007669"/>
    <property type="project" value="UniProtKB-UniRule"/>
</dbReference>
<feature type="compositionally biased region" description="Basic and acidic residues" evidence="10">
    <location>
        <begin position="814"/>
        <end position="826"/>
    </location>
</feature>
<keyword evidence="5 8" id="KW-0799">Topoisomerase</keyword>
<dbReference type="PROSITE" id="PS52040">
    <property type="entry name" value="TOPO_IIA"/>
    <property type="match status" value="1"/>
</dbReference>
<dbReference type="FunFam" id="1.10.268.10:FF:000001">
    <property type="entry name" value="DNA gyrase subunit A"/>
    <property type="match status" value="1"/>
</dbReference>
<evidence type="ECO:0000259" key="11">
    <source>
        <dbReference type="PROSITE" id="PS52040"/>
    </source>
</evidence>
<dbReference type="InterPro" id="IPR005743">
    <property type="entry name" value="GyrA"/>
</dbReference>
<feature type="active site" description="O-(5'-phospho-DNA)-tyrosine intermediate" evidence="8 9">
    <location>
        <position position="129"/>
    </location>
</feature>
<dbReference type="InterPro" id="IPR006691">
    <property type="entry name" value="GyrA/parC_rep"/>
</dbReference>
<dbReference type="InterPro" id="IPR002205">
    <property type="entry name" value="Topo_IIA_dom_A"/>
</dbReference>
<feature type="domain" description="Topo IIA-type catalytic" evidence="11">
    <location>
        <begin position="41"/>
        <end position="506"/>
    </location>
</feature>
<evidence type="ECO:0000256" key="3">
    <source>
        <dbReference type="ARBA" id="ARBA00022741"/>
    </source>
</evidence>
<dbReference type="CDD" id="cd00187">
    <property type="entry name" value="TOP4c"/>
    <property type="match status" value="1"/>
</dbReference>
<dbReference type="InterPro" id="IPR013760">
    <property type="entry name" value="Topo_IIA-like_dom_sf"/>
</dbReference>
<dbReference type="SUPFAM" id="SSF101904">
    <property type="entry name" value="GyrA/ParC C-terminal domain-like"/>
    <property type="match status" value="1"/>
</dbReference>
<feature type="short sequence motif" description="GyrA-box" evidence="8">
    <location>
        <begin position="533"/>
        <end position="539"/>
    </location>
</feature>
<accession>A0A9D2FFG2</accession>
<dbReference type="EC" id="5.6.2.2" evidence="8"/>
<dbReference type="EMBL" id="DXBJ01000013">
    <property type="protein sequence ID" value="HIZ57376.1"/>
    <property type="molecule type" value="Genomic_DNA"/>
</dbReference>
<proteinExistence type="inferred from homology"/>
<evidence type="ECO:0000256" key="1">
    <source>
        <dbReference type="ARBA" id="ARBA00000185"/>
    </source>
</evidence>
<dbReference type="PANTHER" id="PTHR43493">
    <property type="entry name" value="DNA GYRASE/TOPOISOMERASE SUBUNIT A"/>
    <property type="match status" value="1"/>
</dbReference>
<dbReference type="Gene3D" id="3.90.199.10">
    <property type="entry name" value="Topoisomerase II, domain 5"/>
    <property type="match status" value="1"/>
</dbReference>
<dbReference type="GO" id="GO:0034335">
    <property type="term" value="F:DNA negative supercoiling activity"/>
    <property type="evidence" value="ECO:0007669"/>
    <property type="project" value="UniProtKB-ARBA"/>
</dbReference>
<reference evidence="12" key="2">
    <citation type="submission" date="2021-04" db="EMBL/GenBank/DDBJ databases">
        <authorList>
            <person name="Gilroy R."/>
        </authorList>
    </citation>
    <scope>NUCLEOTIDE SEQUENCE</scope>
    <source>
        <strain evidence="12">ChiBcec16-3735</strain>
    </source>
</reference>
<keyword evidence="4 8" id="KW-0067">ATP-binding</keyword>
<dbReference type="FunFam" id="3.90.199.10:FF:000001">
    <property type="entry name" value="DNA gyrase subunit A"/>
    <property type="match status" value="1"/>
</dbReference>
<evidence type="ECO:0000313" key="12">
    <source>
        <dbReference type="EMBL" id="HIZ57376.1"/>
    </source>
</evidence>